<proteinExistence type="inferred from homology"/>
<keyword evidence="3 9" id="KW-0032">Aminotransferase</keyword>
<dbReference type="Proteomes" id="UP000254051">
    <property type="component" value="Unassembled WGS sequence"/>
</dbReference>
<feature type="binding site" evidence="6">
    <location>
        <position position="370"/>
    </location>
    <ligand>
        <name>substrate</name>
    </ligand>
</feature>
<evidence type="ECO:0000256" key="2">
    <source>
        <dbReference type="ARBA" id="ARBA00009236"/>
    </source>
</evidence>
<dbReference type="InterPro" id="IPR015424">
    <property type="entry name" value="PyrdxlP-dep_Trfase"/>
</dbReference>
<dbReference type="Gene3D" id="3.40.640.10">
    <property type="entry name" value="Type I PLP-dependent aspartate aminotransferase-like (Major domain)"/>
    <property type="match status" value="1"/>
</dbReference>
<evidence type="ECO:0000313" key="10">
    <source>
        <dbReference type="Proteomes" id="UP000254051"/>
    </source>
</evidence>
<dbReference type="GO" id="GO:0008453">
    <property type="term" value="F:alanine-glyoxylate transaminase activity"/>
    <property type="evidence" value="ECO:0007669"/>
    <property type="project" value="TreeGrafter"/>
</dbReference>
<organism evidence="9 10">
    <name type="scientific">Faecalicatena contorta</name>
    <dbReference type="NCBI Taxonomy" id="39482"/>
    <lineage>
        <taxon>Bacteria</taxon>
        <taxon>Bacillati</taxon>
        <taxon>Bacillota</taxon>
        <taxon>Clostridia</taxon>
        <taxon>Lachnospirales</taxon>
        <taxon>Lachnospiraceae</taxon>
        <taxon>Faecalicatena</taxon>
    </lineage>
</organism>
<evidence type="ECO:0000256" key="7">
    <source>
        <dbReference type="PIRSR" id="PIRSR000524-50"/>
    </source>
</evidence>
<name>A0A315ZPP5_9FIRM</name>
<evidence type="ECO:0000256" key="6">
    <source>
        <dbReference type="PIRSR" id="PIRSR000524-1"/>
    </source>
</evidence>
<dbReference type="SUPFAM" id="SSF53383">
    <property type="entry name" value="PLP-dependent transferases"/>
    <property type="match status" value="1"/>
</dbReference>
<dbReference type="PANTHER" id="PTHR21152">
    <property type="entry name" value="AMINOTRANSFERASE CLASS V"/>
    <property type="match status" value="1"/>
</dbReference>
<dbReference type="PIRSF" id="PIRSF000524">
    <property type="entry name" value="SPT"/>
    <property type="match status" value="1"/>
</dbReference>
<sequence length="419" mass="46008">MFLRGKEGKFMQFREINPSPRTLMTPGPVEADPRVLRAMSSHILGQFDPEFTALMNETMEMERQVFQTNNRQTYVVDTTSRGGLETVLTGAVCPGDKVLIPAFGRFGYLLAEILERCGAKITLLEREWGTVFDPQEIEDALKKDSYKVVACIHGETSTSMMQPLDELGEICEKYEALLIVDSVATLGGAEVKVDEWKLSACIAGTQKCISAPSGSALITYNQQVEDIVKARKRVEKGIRTADDIAGKLPGIPSNYLDLGQLEDYWSSRRLNHHTEATSMQYAVHEALRCILEESLEVRFARHNLNDKALVAGLRAMGLTIFGDLAHKMPVVTAINIPEGADGKVIRGMLLNEFGIEIATSFGPLDGKILRIGNMGYSSQKRNILILLGALEAVMLANGVKVPSGEAVAAALAVYEKEEK</sequence>
<evidence type="ECO:0000256" key="5">
    <source>
        <dbReference type="ARBA" id="ARBA00022898"/>
    </source>
</evidence>
<evidence type="ECO:0000256" key="3">
    <source>
        <dbReference type="ARBA" id="ARBA00022576"/>
    </source>
</evidence>
<dbReference type="AlphaFoldDB" id="A0A315ZPP5"/>
<accession>A0A315ZPP5</accession>
<feature type="modified residue" description="N6-(pyridoxal phosphate)lysine" evidence="7">
    <location>
        <position position="207"/>
    </location>
</feature>
<dbReference type="InterPro" id="IPR015421">
    <property type="entry name" value="PyrdxlP-dep_Trfase_major"/>
</dbReference>
<evidence type="ECO:0000256" key="4">
    <source>
        <dbReference type="ARBA" id="ARBA00022679"/>
    </source>
</evidence>
<reference evidence="10" key="1">
    <citation type="submission" date="2017-07" db="EMBL/GenBank/DDBJ databases">
        <authorList>
            <person name="Varghese N."/>
            <person name="Submissions S."/>
        </authorList>
    </citation>
    <scope>NUCLEOTIDE SEQUENCE [LARGE SCALE GENOMIC DNA]</scope>
    <source>
        <strain evidence="10">NLAE-zl-C134</strain>
    </source>
</reference>
<evidence type="ECO:0000256" key="1">
    <source>
        <dbReference type="ARBA" id="ARBA00001933"/>
    </source>
</evidence>
<evidence type="ECO:0000313" key="9">
    <source>
        <dbReference type="EMBL" id="SUQ16174.1"/>
    </source>
</evidence>
<gene>
    <name evidence="9" type="ORF">SAMN05216529_12316</name>
</gene>
<dbReference type="InterPro" id="IPR015422">
    <property type="entry name" value="PyrdxlP-dep_Trfase_small"/>
</dbReference>
<keyword evidence="4 9" id="KW-0808">Transferase</keyword>
<dbReference type="FunFam" id="3.40.640.10:FF:000027">
    <property type="entry name" value="Serine--pyruvate aminotransferase, mitochondrial"/>
    <property type="match status" value="1"/>
</dbReference>
<comment type="cofactor">
    <cofactor evidence="1 7">
        <name>pyridoxal 5'-phosphate</name>
        <dbReference type="ChEBI" id="CHEBI:597326"/>
    </cofactor>
</comment>
<dbReference type="Gene3D" id="3.90.1150.10">
    <property type="entry name" value="Aspartate Aminotransferase, domain 1"/>
    <property type="match status" value="1"/>
</dbReference>
<feature type="domain" description="Aminotransferase class V" evidence="8">
    <location>
        <begin position="46"/>
        <end position="345"/>
    </location>
</feature>
<dbReference type="EMBL" id="UHJJ01000023">
    <property type="protein sequence ID" value="SUQ16174.1"/>
    <property type="molecule type" value="Genomic_DNA"/>
</dbReference>
<dbReference type="InterPro" id="IPR000192">
    <property type="entry name" value="Aminotrans_V_dom"/>
</dbReference>
<dbReference type="GO" id="GO:0019265">
    <property type="term" value="P:glycine biosynthetic process, by transamination of glyoxylate"/>
    <property type="evidence" value="ECO:0007669"/>
    <property type="project" value="TreeGrafter"/>
</dbReference>
<dbReference type="PANTHER" id="PTHR21152:SF40">
    <property type="entry name" value="ALANINE--GLYOXYLATE AMINOTRANSFERASE"/>
    <property type="match status" value="1"/>
</dbReference>
<keyword evidence="5 7" id="KW-0663">Pyridoxal phosphate</keyword>
<dbReference type="Pfam" id="PF00266">
    <property type="entry name" value="Aminotran_5"/>
    <property type="match status" value="1"/>
</dbReference>
<keyword evidence="10" id="KW-1185">Reference proteome</keyword>
<evidence type="ECO:0000259" key="8">
    <source>
        <dbReference type="Pfam" id="PF00266"/>
    </source>
</evidence>
<comment type="similarity">
    <text evidence="2">Belongs to the class-V pyridoxal-phosphate-dependent aminotransferase family.</text>
</comment>
<dbReference type="GO" id="GO:0004760">
    <property type="term" value="F:L-serine-pyruvate transaminase activity"/>
    <property type="evidence" value="ECO:0007669"/>
    <property type="project" value="TreeGrafter"/>
</dbReference>
<dbReference type="InterPro" id="IPR024169">
    <property type="entry name" value="SP_NH2Trfase/AEP_transaminase"/>
</dbReference>
<protein>
    <submittedName>
        <fullName evidence="9">(S)-ureidoglycine-glyoxylate aminotransferase</fullName>
    </submittedName>
</protein>